<sequence>MVDRRVMEQAAAIPVYVPTRTFLYTSRLRGLQADMDGLSPLTAYVTE</sequence>
<protein>
    <submittedName>
        <fullName evidence="1">Uncharacterized protein</fullName>
    </submittedName>
</protein>
<accession>A0ABW6MDZ7</accession>
<name>A0ABW6MDZ7_9ACTN</name>
<organism evidence="1 2">
    <name type="scientific">Streptomyces hokutonensis</name>
    <dbReference type="NCBI Taxonomy" id="1306990"/>
    <lineage>
        <taxon>Bacteria</taxon>
        <taxon>Bacillati</taxon>
        <taxon>Actinomycetota</taxon>
        <taxon>Actinomycetes</taxon>
        <taxon>Kitasatosporales</taxon>
        <taxon>Streptomycetaceae</taxon>
        <taxon>Streptomyces</taxon>
    </lineage>
</organism>
<dbReference type="EMBL" id="JBIAHM010000014">
    <property type="protein sequence ID" value="MFE9603717.1"/>
    <property type="molecule type" value="Genomic_DNA"/>
</dbReference>
<gene>
    <name evidence="1" type="ORF">ACFYNQ_34790</name>
</gene>
<proteinExistence type="predicted"/>
<evidence type="ECO:0000313" key="1">
    <source>
        <dbReference type="EMBL" id="MFE9603717.1"/>
    </source>
</evidence>
<evidence type="ECO:0000313" key="2">
    <source>
        <dbReference type="Proteomes" id="UP001601303"/>
    </source>
</evidence>
<dbReference type="Proteomes" id="UP001601303">
    <property type="component" value="Unassembled WGS sequence"/>
</dbReference>
<keyword evidence="2" id="KW-1185">Reference proteome</keyword>
<reference evidence="1 2" key="1">
    <citation type="submission" date="2024-10" db="EMBL/GenBank/DDBJ databases">
        <title>The Natural Products Discovery Center: Release of the First 8490 Sequenced Strains for Exploring Actinobacteria Biosynthetic Diversity.</title>
        <authorList>
            <person name="Kalkreuter E."/>
            <person name="Kautsar S.A."/>
            <person name="Yang D."/>
            <person name="Bader C.D."/>
            <person name="Teijaro C.N."/>
            <person name="Fluegel L."/>
            <person name="Davis C.M."/>
            <person name="Simpson J.R."/>
            <person name="Lauterbach L."/>
            <person name="Steele A.D."/>
            <person name="Gui C."/>
            <person name="Meng S."/>
            <person name="Li G."/>
            <person name="Viehrig K."/>
            <person name="Ye F."/>
            <person name="Su P."/>
            <person name="Kiefer A.F."/>
            <person name="Nichols A."/>
            <person name="Cepeda A.J."/>
            <person name="Yan W."/>
            <person name="Fan B."/>
            <person name="Jiang Y."/>
            <person name="Adhikari A."/>
            <person name="Zheng C.-J."/>
            <person name="Schuster L."/>
            <person name="Cowan T.M."/>
            <person name="Smanski M.J."/>
            <person name="Chevrette M.G."/>
            <person name="De Carvalho L.P.S."/>
            <person name="Shen B."/>
        </authorList>
    </citation>
    <scope>NUCLEOTIDE SEQUENCE [LARGE SCALE GENOMIC DNA]</scope>
    <source>
        <strain evidence="1 2">NPDC006488</strain>
    </source>
</reference>
<comment type="caution">
    <text evidence="1">The sequence shown here is derived from an EMBL/GenBank/DDBJ whole genome shotgun (WGS) entry which is preliminary data.</text>
</comment>
<dbReference type="RefSeq" id="WP_388112504.1">
    <property type="nucleotide sequence ID" value="NZ_JBIAHM010000014.1"/>
</dbReference>